<name>A0ABX0YX93_STRTL</name>
<evidence type="ECO:0000313" key="2">
    <source>
        <dbReference type="EMBL" id="NJP16642.1"/>
    </source>
</evidence>
<dbReference type="SUPFAM" id="SSF50475">
    <property type="entry name" value="FMN-binding split barrel"/>
    <property type="match status" value="1"/>
</dbReference>
<dbReference type="Pfam" id="PF01243">
    <property type="entry name" value="PNPOx_N"/>
    <property type="match status" value="1"/>
</dbReference>
<feature type="domain" description="Pyridoxamine 5'-phosphate oxidase N-terminal" evidence="1">
    <location>
        <begin position="164"/>
        <end position="262"/>
    </location>
</feature>
<evidence type="ECO:0000313" key="3">
    <source>
        <dbReference type="Proteomes" id="UP000635996"/>
    </source>
</evidence>
<proteinExistence type="predicted"/>
<dbReference type="Gene3D" id="2.30.110.10">
    <property type="entry name" value="Electron Transport, Fmn-binding Protein, Chain A"/>
    <property type="match status" value="1"/>
</dbReference>
<dbReference type="EMBL" id="JAATEL010000024">
    <property type="protein sequence ID" value="NJP16642.1"/>
    <property type="molecule type" value="Genomic_DNA"/>
</dbReference>
<comment type="caution">
    <text evidence="2">The sequence shown here is derived from an EMBL/GenBank/DDBJ whole genome shotgun (WGS) entry which is preliminary data.</text>
</comment>
<dbReference type="Proteomes" id="UP000635996">
    <property type="component" value="Unassembled WGS sequence"/>
</dbReference>
<sequence>MAVDVYHEGERTVQLRAGLHRQGESVSRIVRSAIPAVARDFLAGQMMLVLGAADAQGRMWASPVSGRPGFLRAESDTVLAVSGLPAPGDPLRARLGTPAPVGTVAVDFATRRRMRLNGRSVPDGDGARITLDQVYANCPKHMQQRQPCWRPATPAPEETWAQLPAHLQSLVAGADTFFIATTDRDGHADASHRGGNPGFVQVLSPTRLRWPDYTGNAMFNTLGNLEVDARAGLLFLDWDTGTTVQLTGTARTDWDPAAAAILPGAQRVVEFTVTSVVEIAHASPLRWSAPQLSRSNPPVALTC</sequence>
<accession>A0ABX0YX93</accession>
<evidence type="ECO:0000259" key="1">
    <source>
        <dbReference type="Pfam" id="PF01243"/>
    </source>
</evidence>
<gene>
    <name evidence="2" type="ORF">HCJ95_20780</name>
</gene>
<dbReference type="PANTHER" id="PTHR42815">
    <property type="entry name" value="FAD-BINDING, PUTATIVE (AFU_ORTHOLOGUE AFUA_6G07600)-RELATED"/>
    <property type="match status" value="1"/>
</dbReference>
<dbReference type="RefSeq" id="WP_168132148.1">
    <property type="nucleotide sequence ID" value="NZ_BMVZ01000001.1"/>
</dbReference>
<dbReference type="PANTHER" id="PTHR42815:SF2">
    <property type="entry name" value="FAD-BINDING, PUTATIVE (AFU_ORTHOLOGUE AFUA_6G07600)-RELATED"/>
    <property type="match status" value="1"/>
</dbReference>
<dbReference type="InterPro" id="IPR011576">
    <property type="entry name" value="Pyridox_Oxase_N"/>
</dbReference>
<keyword evidence="3" id="KW-1185">Reference proteome</keyword>
<dbReference type="InterPro" id="IPR012349">
    <property type="entry name" value="Split_barrel_FMN-bd"/>
</dbReference>
<protein>
    <submittedName>
        <fullName evidence="2">Pyridoxamine 5'-phosphate oxidase family protein</fullName>
    </submittedName>
</protein>
<reference evidence="2 3" key="1">
    <citation type="submission" date="2020-03" db="EMBL/GenBank/DDBJ databases">
        <title>WGS of actinomycetes isolated from Thailand.</title>
        <authorList>
            <person name="Thawai C."/>
        </authorList>
    </citation>
    <scope>NUCLEOTIDE SEQUENCE [LARGE SCALE GENOMIC DNA]</scope>
    <source>
        <strain evidence="2 3">NBRC 13905</strain>
    </source>
</reference>
<organism evidence="2 3">
    <name type="scientific">Streptomyces thermoviolaceus subsp. thermoviolaceus</name>
    <dbReference type="NCBI Taxonomy" id="66860"/>
    <lineage>
        <taxon>Bacteria</taxon>
        <taxon>Bacillati</taxon>
        <taxon>Actinomycetota</taxon>
        <taxon>Actinomycetes</taxon>
        <taxon>Kitasatosporales</taxon>
        <taxon>Streptomycetaceae</taxon>
        <taxon>Streptomyces</taxon>
    </lineage>
</organism>